<organism evidence="2 3">
    <name type="scientific">Sandaracinus amylolyticus</name>
    <dbReference type="NCBI Taxonomy" id="927083"/>
    <lineage>
        <taxon>Bacteria</taxon>
        <taxon>Pseudomonadati</taxon>
        <taxon>Myxococcota</taxon>
        <taxon>Polyangia</taxon>
        <taxon>Polyangiales</taxon>
        <taxon>Sandaracinaceae</taxon>
        <taxon>Sandaracinus</taxon>
    </lineage>
</organism>
<dbReference type="Gene3D" id="2.60.40.1190">
    <property type="match status" value="1"/>
</dbReference>
<name>A0A0F6W2N7_9BACT</name>
<keyword evidence="3" id="KW-1185">Reference proteome</keyword>
<dbReference type="PANTHER" id="PTHR35532">
    <property type="entry name" value="SIMILAR TO POLYHYDROXYALKANOATE DEPOLYMERASE"/>
    <property type="match status" value="1"/>
</dbReference>
<evidence type="ECO:0000259" key="1">
    <source>
        <dbReference type="Pfam" id="PF06452"/>
    </source>
</evidence>
<reference evidence="2 3" key="1">
    <citation type="submission" date="2015-03" db="EMBL/GenBank/DDBJ databases">
        <title>Genome assembly of Sandaracinus amylolyticus DSM 53668.</title>
        <authorList>
            <person name="Sharma G."/>
            <person name="Subramanian S."/>
        </authorList>
    </citation>
    <scope>NUCLEOTIDE SEQUENCE [LARGE SCALE GENOMIC DNA]</scope>
    <source>
        <strain evidence="2 3">DSM 53668</strain>
    </source>
</reference>
<feature type="domain" description="Carbohydrate-binding" evidence="1">
    <location>
        <begin position="42"/>
        <end position="243"/>
    </location>
</feature>
<protein>
    <recommendedName>
        <fullName evidence="1">Carbohydrate-binding domain-containing protein</fullName>
    </recommendedName>
</protein>
<dbReference type="Pfam" id="PF06452">
    <property type="entry name" value="CBM9_1"/>
    <property type="match status" value="1"/>
</dbReference>
<dbReference type="Proteomes" id="UP000034883">
    <property type="component" value="Chromosome"/>
</dbReference>
<dbReference type="PROSITE" id="PS51257">
    <property type="entry name" value="PROKAR_LIPOPROTEIN"/>
    <property type="match status" value="1"/>
</dbReference>
<dbReference type="InterPro" id="IPR010502">
    <property type="entry name" value="Carb-bd_dom_fam9"/>
</dbReference>
<dbReference type="SUPFAM" id="SSF49344">
    <property type="entry name" value="CBD9-like"/>
    <property type="match status" value="1"/>
</dbReference>
<evidence type="ECO:0000313" key="3">
    <source>
        <dbReference type="Proteomes" id="UP000034883"/>
    </source>
</evidence>
<dbReference type="GO" id="GO:0030246">
    <property type="term" value="F:carbohydrate binding"/>
    <property type="evidence" value="ECO:0007669"/>
    <property type="project" value="InterPro"/>
</dbReference>
<evidence type="ECO:0000313" key="2">
    <source>
        <dbReference type="EMBL" id="AKF05721.1"/>
    </source>
</evidence>
<dbReference type="CDD" id="cd09620">
    <property type="entry name" value="CBM9_like_3"/>
    <property type="match status" value="1"/>
</dbReference>
<dbReference type="OrthoDB" id="9786766at2"/>
<dbReference type="RefSeq" id="WP_053232960.1">
    <property type="nucleotide sequence ID" value="NZ_CP011125.1"/>
</dbReference>
<dbReference type="GO" id="GO:0004553">
    <property type="term" value="F:hydrolase activity, hydrolyzing O-glycosyl compounds"/>
    <property type="evidence" value="ECO:0007669"/>
    <property type="project" value="InterPro"/>
</dbReference>
<dbReference type="AlphaFoldDB" id="A0A0F6W2N7"/>
<gene>
    <name evidence="2" type="ORF">DB32_002870</name>
</gene>
<dbReference type="KEGG" id="samy:DB32_002870"/>
<sequence>MRARELVIAASLVASGCTCATPPPRTEIPTLRVPRASAPPTLDGRLDDATWRDAARTERFVDTMDGSHAQPEVTARMAWDDDALYVAFEVDDALLRCDLEGHDAHLWEQDAVELMIDPDGDGRSYAELQVSPTHLVFDTWFDARRVPQPFGHVTWSSELRSAVSTDGTPNDDAADDGWTAEIAIPWSAFERLGTPASRPSRGDTWRIALYVLDVRAQGQLGVGWSPPLVGDFHVPDRFGRVTFE</sequence>
<dbReference type="GO" id="GO:0016052">
    <property type="term" value="P:carbohydrate catabolic process"/>
    <property type="evidence" value="ECO:0007669"/>
    <property type="project" value="InterPro"/>
</dbReference>
<proteinExistence type="predicted"/>
<dbReference type="PANTHER" id="PTHR35532:SF5">
    <property type="entry name" value="CARBOHYDRATE-BINDING DOMAIN-CONTAINING PROTEIN"/>
    <property type="match status" value="1"/>
</dbReference>
<dbReference type="STRING" id="927083.DB32_002870"/>
<dbReference type="EMBL" id="CP011125">
    <property type="protein sequence ID" value="AKF05721.1"/>
    <property type="molecule type" value="Genomic_DNA"/>
</dbReference>
<accession>A0A0F6W2N7</accession>